<dbReference type="AlphaFoldDB" id="A0A517U1V2"/>
<dbReference type="Proteomes" id="UP000317909">
    <property type="component" value="Chromosome"/>
</dbReference>
<accession>A0A517U1V2</accession>
<feature type="domain" description="FAD-binding" evidence="1">
    <location>
        <begin position="8"/>
        <end position="311"/>
    </location>
</feature>
<reference evidence="2 3" key="1">
    <citation type="submission" date="2019-02" db="EMBL/GenBank/DDBJ databases">
        <title>Deep-cultivation of Planctomycetes and their phenomic and genomic characterization uncovers novel biology.</title>
        <authorList>
            <person name="Wiegand S."/>
            <person name="Jogler M."/>
            <person name="Boedeker C."/>
            <person name="Pinto D."/>
            <person name="Vollmers J."/>
            <person name="Rivas-Marin E."/>
            <person name="Kohn T."/>
            <person name="Peeters S.H."/>
            <person name="Heuer A."/>
            <person name="Rast P."/>
            <person name="Oberbeckmann S."/>
            <person name="Bunk B."/>
            <person name="Jeske O."/>
            <person name="Meyerdierks A."/>
            <person name="Storesund J.E."/>
            <person name="Kallscheuer N."/>
            <person name="Luecker S."/>
            <person name="Lage O.M."/>
            <person name="Pohl T."/>
            <person name="Merkel B.J."/>
            <person name="Hornburger P."/>
            <person name="Mueller R.-W."/>
            <person name="Bruemmer F."/>
            <person name="Labrenz M."/>
            <person name="Spormann A.M."/>
            <person name="Op den Camp H."/>
            <person name="Overmann J."/>
            <person name="Amann R."/>
            <person name="Jetten M.S.M."/>
            <person name="Mascher T."/>
            <person name="Medema M.H."/>
            <person name="Devos D.P."/>
            <person name="Kaster A.-K."/>
            <person name="Ovreas L."/>
            <person name="Rohde M."/>
            <person name="Galperin M.Y."/>
            <person name="Jogler C."/>
        </authorList>
    </citation>
    <scope>NUCLEOTIDE SEQUENCE [LARGE SCALE GENOMIC DNA]</scope>
    <source>
        <strain evidence="2 3">I41</strain>
    </source>
</reference>
<evidence type="ECO:0000313" key="3">
    <source>
        <dbReference type="Proteomes" id="UP000317909"/>
    </source>
</evidence>
<dbReference type="PANTHER" id="PTHR42685">
    <property type="entry name" value="GERANYLGERANYL DIPHOSPHATE REDUCTASE"/>
    <property type="match status" value="1"/>
</dbReference>
<protein>
    <recommendedName>
        <fullName evidence="1">FAD-binding domain-containing protein</fullName>
    </recommendedName>
</protein>
<dbReference type="InterPro" id="IPR036188">
    <property type="entry name" value="FAD/NAD-bd_sf"/>
</dbReference>
<proteinExistence type="predicted"/>
<dbReference type="GO" id="GO:0071949">
    <property type="term" value="F:FAD binding"/>
    <property type="evidence" value="ECO:0007669"/>
    <property type="project" value="InterPro"/>
</dbReference>
<name>A0A517U1V2_9BACT</name>
<dbReference type="SUPFAM" id="SSF51905">
    <property type="entry name" value="FAD/NAD(P)-binding domain"/>
    <property type="match status" value="1"/>
</dbReference>
<dbReference type="PANTHER" id="PTHR42685:SF22">
    <property type="entry name" value="CONDITIONED MEDIUM FACTOR RECEPTOR 1"/>
    <property type="match status" value="1"/>
</dbReference>
<gene>
    <name evidence="2" type="ORF">I41_37870</name>
</gene>
<dbReference type="EMBL" id="CP036339">
    <property type="protein sequence ID" value="QDT74590.1"/>
    <property type="molecule type" value="Genomic_DNA"/>
</dbReference>
<dbReference type="Pfam" id="PF01494">
    <property type="entry name" value="FAD_binding_3"/>
    <property type="match status" value="1"/>
</dbReference>
<keyword evidence="3" id="KW-1185">Reference proteome</keyword>
<organism evidence="2 3">
    <name type="scientific">Lacipirellula limnantheis</name>
    <dbReference type="NCBI Taxonomy" id="2528024"/>
    <lineage>
        <taxon>Bacteria</taxon>
        <taxon>Pseudomonadati</taxon>
        <taxon>Planctomycetota</taxon>
        <taxon>Planctomycetia</taxon>
        <taxon>Pirellulales</taxon>
        <taxon>Lacipirellulaceae</taxon>
        <taxon>Lacipirellula</taxon>
    </lineage>
</organism>
<dbReference type="InterPro" id="IPR002938">
    <property type="entry name" value="FAD-bd"/>
</dbReference>
<dbReference type="KEGG" id="llh:I41_37870"/>
<dbReference type="InterPro" id="IPR050407">
    <property type="entry name" value="Geranylgeranyl_reductase"/>
</dbReference>
<evidence type="ECO:0000313" key="2">
    <source>
        <dbReference type="EMBL" id="QDT74590.1"/>
    </source>
</evidence>
<dbReference type="Gene3D" id="3.50.50.60">
    <property type="entry name" value="FAD/NAD(P)-binding domain"/>
    <property type="match status" value="1"/>
</dbReference>
<sequence>MISAPRWNVAVIGGGPGGALAALLLARAGLRVALIERSTAPRYKVCGGCLNERGLSILNECGLGETLRSELTASLRRIVFHSAGRNMAIAGQVGAVVNRATFDAALVSAAVDAGAQLFAGATATVEPIAADATDAIAGRTIELRYANGASGLLAAELVVVADGLGSPSLRQLSEFDAVTAPDSRMGFGLLPRPSLVSDGYEPSTLRMVLADDGYLGIARLADGRFCIGAAVDAAVARQHKLHQWIADAIARCGLPEIHGLADVAIRGTRPLTRRPARTAGHRIFLLGDAAGYTEPITGEGMAWALAGAAALPPLAVAACRRWRPEFAMDWQRTLRQEVYCGQYVNRFLAAVLRRPRYARPVFAAAAAFPGFAAPVVRRLNRPQSVARIAA</sequence>
<dbReference type="PRINTS" id="PR00420">
    <property type="entry name" value="RNGMNOXGNASE"/>
</dbReference>
<dbReference type="RefSeq" id="WP_168206995.1">
    <property type="nucleotide sequence ID" value="NZ_CP036339.1"/>
</dbReference>
<evidence type="ECO:0000259" key="1">
    <source>
        <dbReference type="Pfam" id="PF01494"/>
    </source>
</evidence>